<evidence type="ECO:0008006" key="3">
    <source>
        <dbReference type="Google" id="ProtNLM"/>
    </source>
</evidence>
<dbReference type="EMBL" id="CACVBS010000081">
    <property type="protein sequence ID" value="CAA7269844.1"/>
    <property type="molecule type" value="Genomic_DNA"/>
</dbReference>
<dbReference type="OrthoDB" id="3058706at2759"/>
<keyword evidence="2" id="KW-1185">Reference proteome</keyword>
<evidence type="ECO:0000313" key="1">
    <source>
        <dbReference type="EMBL" id="CAA7269844.1"/>
    </source>
</evidence>
<sequence length="552" mass="62234">MVAPSSAVESRSSSVRNLNDDLLLYIFMANANMDGDPIEYEGRIKDIPCALTYTRNTSHVCRLWRQTILASTSLWGRLINIGYLILLKEEWKWEILRRTSASLLHVKGTQTGYSPDFFLLLRHILDIHWERIETFEISAYFESTWEGDFWDPIARPSEVLKTFRVSLGDLEQPLQPGETLFGNDAPKLRELQLIGTIYLRANLDLSSSWFSQICHLDVSGSIFAPRPTLLAWLERLGGMPQLRTLTLTSPFRPVRQDPMPLPVGRLPNLTDLEVKHDTYSAALFLNHIETPPACRLRIDTSGIFTTVEFPARSHLIGEVLSKYSKRWFSANTTSTNLNLKINRQGFSVSQVERNSSGSRAAGCQDRMEFEVCIDVDYNIAFTELLSYVNIFSQCDLSRIAMLTTYLDISPQTVASPHLRKFISDFIRALPNVQGLITSMEVIAHLTKIPQGAGLSPVFPALQVLVLYDASVFWGDNGSVGSNRGREVGEAFFQLRQEEKHPIRVLDLTSCSALHDMSYLESAEGMKVSWIDDGGNRREEVCGYGRVAEGLGR</sequence>
<name>A0A8S0W092_CYCAE</name>
<protein>
    <recommendedName>
        <fullName evidence="3">F-box domain-containing protein</fullName>
    </recommendedName>
</protein>
<reference evidence="1 2" key="1">
    <citation type="submission" date="2020-01" db="EMBL/GenBank/DDBJ databases">
        <authorList>
            <person name="Gupta K D."/>
        </authorList>
    </citation>
    <scope>NUCLEOTIDE SEQUENCE [LARGE SCALE GENOMIC DNA]</scope>
</reference>
<organism evidence="1 2">
    <name type="scientific">Cyclocybe aegerita</name>
    <name type="common">Black poplar mushroom</name>
    <name type="synonym">Agrocybe aegerita</name>
    <dbReference type="NCBI Taxonomy" id="1973307"/>
    <lineage>
        <taxon>Eukaryota</taxon>
        <taxon>Fungi</taxon>
        <taxon>Dikarya</taxon>
        <taxon>Basidiomycota</taxon>
        <taxon>Agaricomycotina</taxon>
        <taxon>Agaricomycetes</taxon>
        <taxon>Agaricomycetidae</taxon>
        <taxon>Agaricales</taxon>
        <taxon>Agaricineae</taxon>
        <taxon>Bolbitiaceae</taxon>
        <taxon>Cyclocybe</taxon>
    </lineage>
</organism>
<dbReference type="AlphaFoldDB" id="A0A8S0W092"/>
<gene>
    <name evidence="1" type="ORF">AAE3_LOCUS12078</name>
</gene>
<evidence type="ECO:0000313" key="2">
    <source>
        <dbReference type="Proteomes" id="UP000467700"/>
    </source>
</evidence>
<dbReference type="Proteomes" id="UP000467700">
    <property type="component" value="Unassembled WGS sequence"/>
</dbReference>
<proteinExistence type="predicted"/>
<comment type="caution">
    <text evidence="1">The sequence shown here is derived from an EMBL/GenBank/DDBJ whole genome shotgun (WGS) entry which is preliminary data.</text>
</comment>
<accession>A0A8S0W092</accession>